<evidence type="ECO:0000259" key="1">
    <source>
        <dbReference type="Pfam" id="PF07791"/>
    </source>
</evidence>
<dbReference type="Proteomes" id="UP000631694">
    <property type="component" value="Unassembled WGS sequence"/>
</dbReference>
<sequence length="237" mass="27427">MDDGAAATVRSLRMCHRGGWVFCEGNGLSCATANLESGDHLGPVSAHRPWSFLLGTQEAYRMRRCTDVRSIIPVEEKPLFDLRQVFDIVRSGREFKFDRYKKLEIPDMPFFFYGAVVFSERAWGLFSETIAILGDYIYLDVARRRFVFYLPLVYVDCFDEGRSRFRRLDTGTISQIYEYGFKVKNSFEFPPIFKISGPMKTSYDVFCNGDFKRIVEQNGLTGMEFQDVDIVRPPDRT</sequence>
<gene>
    <name evidence="2" type="ORF">I5731_12980</name>
</gene>
<reference evidence="2" key="1">
    <citation type="submission" date="2020-12" db="EMBL/GenBank/DDBJ databases">
        <title>Methylobrevis albus sp. nov., isolated from fresh water lack sediment.</title>
        <authorList>
            <person name="Zou Q."/>
        </authorList>
    </citation>
    <scope>NUCLEOTIDE SEQUENCE</scope>
    <source>
        <strain evidence="2">L22</strain>
    </source>
</reference>
<feature type="domain" description="Immunity MXAN-0049 protein" evidence="1">
    <location>
        <begin position="94"/>
        <end position="228"/>
    </location>
</feature>
<accession>A0A931I3Q8</accession>
<organism evidence="2 3">
    <name type="scientific">Methylobrevis albus</name>
    <dbReference type="NCBI Taxonomy" id="2793297"/>
    <lineage>
        <taxon>Bacteria</taxon>
        <taxon>Pseudomonadati</taxon>
        <taxon>Pseudomonadota</taxon>
        <taxon>Alphaproteobacteria</taxon>
        <taxon>Hyphomicrobiales</taxon>
        <taxon>Pleomorphomonadaceae</taxon>
        <taxon>Methylobrevis</taxon>
    </lineage>
</organism>
<protein>
    <recommendedName>
        <fullName evidence="1">Immunity MXAN-0049 protein domain-containing protein</fullName>
    </recommendedName>
</protein>
<dbReference type="AlphaFoldDB" id="A0A931I3Q8"/>
<keyword evidence="3" id="KW-1185">Reference proteome</keyword>
<name>A0A931I3Q8_9HYPH</name>
<dbReference type="Pfam" id="PF07791">
    <property type="entry name" value="Imm11"/>
    <property type="match status" value="1"/>
</dbReference>
<comment type="caution">
    <text evidence="2">The sequence shown here is derived from an EMBL/GenBank/DDBJ whole genome shotgun (WGS) entry which is preliminary data.</text>
</comment>
<proteinExistence type="predicted"/>
<evidence type="ECO:0000313" key="3">
    <source>
        <dbReference type="Proteomes" id="UP000631694"/>
    </source>
</evidence>
<dbReference type="InterPro" id="IPR012433">
    <property type="entry name" value="Imm11"/>
</dbReference>
<evidence type="ECO:0000313" key="2">
    <source>
        <dbReference type="EMBL" id="MBH0238743.1"/>
    </source>
</evidence>
<dbReference type="EMBL" id="JADZLT010000051">
    <property type="protein sequence ID" value="MBH0238743.1"/>
    <property type="molecule type" value="Genomic_DNA"/>
</dbReference>
<dbReference type="RefSeq" id="WP_197311829.1">
    <property type="nucleotide sequence ID" value="NZ_JADZLT010000051.1"/>
</dbReference>